<feature type="compositionally biased region" description="Basic residues" evidence="1">
    <location>
        <begin position="131"/>
        <end position="141"/>
    </location>
</feature>
<feature type="compositionally biased region" description="Gly residues" evidence="1">
    <location>
        <begin position="96"/>
        <end position="130"/>
    </location>
</feature>
<evidence type="ECO:0000313" key="3">
    <source>
        <dbReference type="Proteomes" id="UP000002630"/>
    </source>
</evidence>
<name>D7FI60_ECTSI</name>
<evidence type="ECO:0000256" key="1">
    <source>
        <dbReference type="SAM" id="MobiDB-lite"/>
    </source>
</evidence>
<dbReference type="EMBL" id="FN649760">
    <property type="protein sequence ID" value="CBJ28686.1"/>
    <property type="molecule type" value="Genomic_DNA"/>
</dbReference>
<accession>D7FI60</accession>
<dbReference type="InParanoid" id="D7FI60"/>
<organism evidence="2 3">
    <name type="scientific">Ectocarpus siliculosus</name>
    <name type="common">Brown alga</name>
    <name type="synonym">Conferva siliculosa</name>
    <dbReference type="NCBI Taxonomy" id="2880"/>
    <lineage>
        <taxon>Eukaryota</taxon>
        <taxon>Sar</taxon>
        <taxon>Stramenopiles</taxon>
        <taxon>Ochrophyta</taxon>
        <taxon>PX clade</taxon>
        <taxon>Phaeophyceae</taxon>
        <taxon>Ectocarpales</taxon>
        <taxon>Ectocarpaceae</taxon>
        <taxon>Ectocarpus</taxon>
    </lineage>
</organism>
<evidence type="ECO:0000313" key="2">
    <source>
        <dbReference type="EMBL" id="CBJ28686.1"/>
    </source>
</evidence>
<proteinExistence type="predicted"/>
<feature type="region of interest" description="Disordered" evidence="1">
    <location>
        <begin position="87"/>
        <end position="141"/>
    </location>
</feature>
<reference evidence="2 3" key="1">
    <citation type="journal article" date="2010" name="Nature">
        <title>The Ectocarpus genome and the independent evolution of multicellularity in brown algae.</title>
        <authorList>
            <person name="Cock J.M."/>
            <person name="Sterck L."/>
            <person name="Rouze P."/>
            <person name="Scornet D."/>
            <person name="Allen A.E."/>
            <person name="Amoutzias G."/>
            <person name="Anthouard V."/>
            <person name="Artiguenave F."/>
            <person name="Aury J.M."/>
            <person name="Badger J.H."/>
            <person name="Beszteri B."/>
            <person name="Billiau K."/>
            <person name="Bonnet E."/>
            <person name="Bothwell J.H."/>
            <person name="Bowler C."/>
            <person name="Boyen C."/>
            <person name="Brownlee C."/>
            <person name="Carrano C.J."/>
            <person name="Charrier B."/>
            <person name="Cho G.Y."/>
            <person name="Coelho S.M."/>
            <person name="Collen J."/>
            <person name="Corre E."/>
            <person name="Da Silva C."/>
            <person name="Delage L."/>
            <person name="Delaroque N."/>
            <person name="Dittami S.M."/>
            <person name="Doulbeau S."/>
            <person name="Elias M."/>
            <person name="Farnham G."/>
            <person name="Gachon C.M."/>
            <person name="Gschloessl B."/>
            <person name="Heesch S."/>
            <person name="Jabbari K."/>
            <person name="Jubin C."/>
            <person name="Kawai H."/>
            <person name="Kimura K."/>
            <person name="Kloareg B."/>
            <person name="Kupper F.C."/>
            <person name="Lang D."/>
            <person name="Le Bail A."/>
            <person name="Leblanc C."/>
            <person name="Lerouge P."/>
            <person name="Lohr M."/>
            <person name="Lopez P.J."/>
            <person name="Martens C."/>
            <person name="Maumus F."/>
            <person name="Michel G."/>
            <person name="Miranda-Saavedra D."/>
            <person name="Morales J."/>
            <person name="Moreau H."/>
            <person name="Motomura T."/>
            <person name="Nagasato C."/>
            <person name="Napoli C.A."/>
            <person name="Nelson D.R."/>
            <person name="Nyvall-Collen P."/>
            <person name="Peters A.F."/>
            <person name="Pommier C."/>
            <person name="Potin P."/>
            <person name="Poulain J."/>
            <person name="Quesneville H."/>
            <person name="Read B."/>
            <person name="Rensing S.A."/>
            <person name="Ritter A."/>
            <person name="Rousvoal S."/>
            <person name="Samanta M."/>
            <person name="Samson G."/>
            <person name="Schroeder D.C."/>
            <person name="Segurens B."/>
            <person name="Strittmatter M."/>
            <person name="Tonon T."/>
            <person name="Tregear J.W."/>
            <person name="Valentin K."/>
            <person name="von Dassow P."/>
            <person name="Yamagishi T."/>
            <person name="Van de Peer Y."/>
            <person name="Wincker P."/>
        </authorList>
    </citation>
    <scope>NUCLEOTIDE SEQUENCE [LARGE SCALE GENOMIC DNA]</scope>
    <source>
        <strain evidence="3">Ec32 / CCAP1310/4</strain>
    </source>
</reference>
<sequence length="141" mass="14005">MAEWQPKRNSDYTKVGSKWSFGAPIGAIKGGQVDALACLEVSEDDGVVVEWICGNPVTLGIPGNAVEWLAKGIHALCGKRLDLPVTISPKARGEGGEGGQGAAGGGGSGGYGGRGGGGGGKGKRNSGGGGGKKKSGSKKRR</sequence>
<keyword evidence="3" id="KW-1185">Reference proteome</keyword>
<dbReference type="AlphaFoldDB" id="D7FI60"/>
<dbReference type="OrthoDB" id="202727at2759"/>
<dbReference type="Proteomes" id="UP000002630">
    <property type="component" value="Unassembled WGS sequence"/>
</dbReference>
<protein>
    <submittedName>
        <fullName evidence="2">Uncharacterized protein</fullName>
    </submittedName>
</protein>
<gene>
    <name evidence="2" type="ORF">Esi_0117_0076</name>
</gene>